<dbReference type="RefSeq" id="WP_168052364.1">
    <property type="nucleotide sequence ID" value="NZ_JAAOZT010000002.1"/>
</dbReference>
<dbReference type="Proteomes" id="UP000571084">
    <property type="component" value="Unassembled WGS sequence"/>
</dbReference>
<protein>
    <submittedName>
        <fullName evidence="2">MSHA pilin protein MshD</fullName>
    </submittedName>
</protein>
<sequence>MYTDSSPDCPSTCRVVCLSVPELVLCSGFRRNQQSGITLIELLMFIVIVSVGVAGILSVMNVTTRYSEDPLQRKQAVAIAESMLEEIRLQPFTYCAPSDANALTATNVGGCAGVPGISSEDVLPAFSRVSNLSRREADNVADYNNFSMSPIRDVQGTLIEGLASYSVTVTIQQVGDTLTPSLPKNDVLQIDVRVVSSNTDLSLTGYRFRYAPNAIP</sequence>
<organism evidence="2 3">
    <name type="scientific">Glaciimonas immobilis</name>
    <dbReference type="NCBI Taxonomy" id="728004"/>
    <lineage>
        <taxon>Bacteria</taxon>
        <taxon>Pseudomonadati</taxon>
        <taxon>Pseudomonadota</taxon>
        <taxon>Betaproteobacteria</taxon>
        <taxon>Burkholderiales</taxon>
        <taxon>Oxalobacteraceae</taxon>
        <taxon>Glaciimonas</taxon>
    </lineage>
</organism>
<keyword evidence="3" id="KW-1185">Reference proteome</keyword>
<dbReference type="InterPro" id="IPR012902">
    <property type="entry name" value="N_methyl_site"/>
</dbReference>
<evidence type="ECO:0000313" key="3">
    <source>
        <dbReference type="Proteomes" id="UP000571084"/>
    </source>
</evidence>
<dbReference type="EMBL" id="JACHHQ010000001">
    <property type="protein sequence ID" value="MBB5198400.1"/>
    <property type="molecule type" value="Genomic_DNA"/>
</dbReference>
<dbReference type="Pfam" id="PF07963">
    <property type="entry name" value="N_methyl"/>
    <property type="match status" value="1"/>
</dbReference>
<proteinExistence type="predicted"/>
<gene>
    <name evidence="2" type="ORF">HNR39_000210</name>
</gene>
<feature type="transmembrane region" description="Helical" evidence="1">
    <location>
        <begin position="39"/>
        <end position="60"/>
    </location>
</feature>
<evidence type="ECO:0000256" key="1">
    <source>
        <dbReference type="SAM" id="Phobius"/>
    </source>
</evidence>
<name>A0A840RP29_9BURK</name>
<comment type="caution">
    <text evidence="2">The sequence shown here is derived from an EMBL/GenBank/DDBJ whole genome shotgun (WGS) entry which is preliminary data.</text>
</comment>
<accession>A0A840RP29</accession>
<reference evidence="2 3" key="1">
    <citation type="submission" date="2020-08" db="EMBL/GenBank/DDBJ databases">
        <title>Genomic Encyclopedia of Type Strains, Phase IV (KMG-IV): sequencing the most valuable type-strain genomes for metagenomic binning, comparative biology and taxonomic classification.</title>
        <authorList>
            <person name="Goeker M."/>
        </authorList>
    </citation>
    <scope>NUCLEOTIDE SEQUENCE [LARGE SCALE GENOMIC DNA]</scope>
    <source>
        <strain evidence="2 3">DSM 23240</strain>
    </source>
</reference>
<dbReference type="AlphaFoldDB" id="A0A840RP29"/>
<dbReference type="PROSITE" id="PS00409">
    <property type="entry name" value="PROKAR_NTER_METHYL"/>
    <property type="match status" value="1"/>
</dbReference>
<keyword evidence="1" id="KW-1133">Transmembrane helix</keyword>
<evidence type="ECO:0000313" key="2">
    <source>
        <dbReference type="EMBL" id="MBB5198400.1"/>
    </source>
</evidence>
<keyword evidence="1" id="KW-0472">Membrane</keyword>
<keyword evidence="1" id="KW-0812">Transmembrane</keyword>